<proteinExistence type="predicted"/>
<protein>
    <recommendedName>
        <fullName evidence="3">DUF4220 domain-containing protein</fullName>
    </recommendedName>
</protein>
<sequence length="675" mass="75994">MVLSFDDVLLHRSIDYVKGLLDEWEIHCLILLSFSLQVILLLTAGMRRQSTGWVLRTILWLTYLLADSVAIFVLGHLAVNASKPSHHLMFFWPPFLLVHLGGQDTITAFSKEDNDLWKRHLLSLVFQAVVAGYVVGKAHWRDQRLKAAMVLMFLSGCFKYAERTWCLFVSSTAWFRLLCLNRLSTMKSGYQLDGGGYYVPGVSTKEKMRKILDLMKGGRSKSQQATELGIIQGSVLNFMSVDAPINELQTTRAKDVLPDMLKGFLYSEGRSCGPAYEFVGACLVHCYQFLYTKYPLRTQFWSVVFNPAACCEMPLAIQIPFLLCTLFQYVASAISLVLFMAARKGHDSSRADIIVSYILLVGAVVLDMSSVAMSILDVGAFLPGGGKIKSSILHLASYFQTFGCGKQWSEELAQYSMVKRHIKQDKCMASIKQWIDNKCLSRIPVLHVRLFEVAHVSLTEDMKEFILDELVGCGTRKEWDIASSYARGKEKPTSVVLIKKAKKIEASNSGSAKKSRKGEASTSGSDDQMKKLKQMSRQLSNYIMYLVFKCRVMLTDHSQLVHDNTHEEIEALIGKDSLLSEEDAIDKLHSNNRSDLHTSSVLHQARELAKELNRINYETDRWGLITSVWAEMLYYTTPRCGGAFHYEHLATGGEFATHVLLLMNFLGPFLPGPDV</sequence>
<accession>A0A835F934</accession>
<feature type="transmembrane region" description="Helical" evidence="2">
    <location>
        <begin position="321"/>
        <end position="342"/>
    </location>
</feature>
<keyword evidence="2" id="KW-0472">Membrane</keyword>
<keyword evidence="2" id="KW-0812">Transmembrane</keyword>
<keyword evidence="2" id="KW-1133">Transmembrane helix</keyword>
<evidence type="ECO:0000256" key="2">
    <source>
        <dbReference type="SAM" id="Phobius"/>
    </source>
</evidence>
<evidence type="ECO:0000313" key="5">
    <source>
        <dbReference type="Proteomes" id="UP000636709"/>
    </source>
</evidence>
<name>A0A835F934_9POAL</name>
<evidence type="ECO:0000313" key="4">
    <source>
        <dbReference type="EMBL" id="KAF8731972.1"/>
    </source>
</evidence>
<feature type="region of interest" description="Disordered" evidence="1">
    <location>
        <begin position="507"/>
        <end position="530"/>
    </location>
</feature>
<evidence type="ECO:0000259" key="3">
    <source>
        <dbReference type="Pfam" id="PF13968"/>
    </source>
</evidence>
<keyword evidence="5" id="KW-1185">Reference proteome</keyword>
<feature type="transmembrane region" description="Helical" evidence="2">
    <location>
        <begin position="58"/>
        <end position="79"/>
    </location>
</feature>
<dbReference type="OrthoDB" id="598354at2759"/>
<dbReference type="Pfam" id="PF04578">
    <property type="entry name" value="DUF594"/>
    <property type="match status" value="1"/>
</dbReference>
<dbReference type="InterPro" id="IPR007658">
    <property type="entry name" value="DUF594"/>
</dbReference>
<feature type="transmembrane region" description="Helical" evidence="2">
    <location>
        <begin position="354"/>
        <end position="382"/>
    </location>
</feature>
<dbReference type="Pfam" id="PF13968">
    <property type="entry name" value="DUF4220"/>
    <property type="match status" value="1"/>
</dbReference>
<organism evidence="4 5">
    <name type="scientific">Digitaria exilis</name>
    <dbReference type="NCBI Taxonomy" id="1010633"/>
    <lineage>
        <taxon>Eukaryota</taxon>
        <taxon>Viridiplantae</taxon>
        <taxon>Streptophyta</taxon>
        <taxon>Embryophyta</taxon>
        <taxon>Tracheophyta</taxon>
        <taxon>Spermatophyta</taxon>
        <taxon>Magnoliopsida</taxon>
        <taxon>Liliopsida</taxon>
        <taxon>Poales</taxon>
        <taxon>Poaceae</taxon>
        <taxon>PACMAD clade</taxon>
        <taxon>Panicoideae</taxon>
        <taxon>Panicodae</taxon>
        <taxon>Paniceae</taxon>
        <taxon>Anthephorinae</taxon>
        <taxon>Digitaria</taxon>
    </lineage>
</organism>
<dbReference type="PANTHER" id="PTHR31325">
    <property type="entry name" value="OS01G0798800 PROTEIN-RELATED"/>
    <property type="match status" value="1"/>
</dbReference>
<feature type="domain" description="DUF4220" evidence="3">
    <location>
        <begin position="60"/>
        <end position="418"/>
    </location>
</feature>
<dbReference type="AlphaFoldDB" id="A0A835F934"/>
<evidence type="ECO:0000256" key="1">
    <source>
        <dbReference type="SAM" id="MobiDB-lite"/>
    </source>
</evidence>
<feature type="transmembrane region" description="Helical" evidence="2">
    <location>
        <begin position="24"/>
        <end position="46"/>
    </location>
</feature>
<dbReference type="Proteomes" id="UP000636709">
    <property type="component" value="Unassembled WGS sequence"/>
</dbReference>
<comment type="caution">
    <text evidence="4">The sequence shown here is derived from an EMBL/GenBank/DDBJ whole genome shotgun (WGS) entry which is preliminary data.</text>
</comment>
<reference evidence="4" key="1">
    <citation type="submission" date="2020-07" db="EMBL/GenBank/DDBJ databases">
        <title>Genome sequence and genetic diversity analysis of an under-domesticated orphan crop, white fonio (Digitaria exilis).</title>
        <authorList>
            <person name="Bennetzen J.L."/>
            <person name="Chen S."/>
            <person name="Ma X."/>
            <person name="Wang X."/>
            <person name="Yssel A.E.J."/>
            <person name="Chaluvadi S.R."/>
            <person name="Johnson M."/>
            <person name="Gangashetty P."/>
            <person name="Hamidou F."/>
            <person name="Sanogo M.D."/>
            <person name="Zwaenepoel A."/>
            <person name="Wallace J."/>
            <person name="Van De Peer Y."/>
            <person name="Van Deynze A."/>
        </authorList>
    </citation>
    <scope>NUCLEOTIDE SEQUENCE</scope>
    <source>
        <tissue evidence="4">Leaves</tissue>
    </source>
</reference>
<dbReference type="InterPro" id="IPR025315">
    <property type="entry name" value="DUF4220"/>
</dbReference>
<dbReference type="EMBL" id="JACEFO010001605">
    <property type="protein sequence ID" value="KAF8731972.1"/>
    <property type="molecule type" value="Genomic_DNA"/>
</dbReference>
<gene>
    <name evidence="4" type="ORF">HU200_015922</name>
</gene>